<feature type="transmembrane region" description="Helical" evidence="2">
    <location>
        <begin position="56"/>
        <end position="77"/>
    </location>
</feature>
<keyword evidence="4" id="KW-1185">Reference proteome</keyword>
<evidence type="ECO:0000313" key="4">
    <source>
        <dbReference type="Proteomes" id="UP001500420"/>
    </source>
</evidence>
<dbReference type="Proteomes" id="UP001500420">
    <property type="component" value="Unassembled WGS sequence"/>
</dbReference>
<comment type="caution">
    <text evidence="3">The sequence shown here is derived from an EMBL/GenBank/DDBJ whole genome shotgun (WGS) entry which is preliminary data.</text>
</comment>
<gene>
    <name evidence="3" type="ORF">GCM10009020_26680</name>
</gene>
<proteinExistence type="predicted"/>
<feature type="compositionally biased region" description="Basic and acidic residues" evidence="1">
    <location>
        <begin position="1"/>
        <end position="24"/>
    </location>
</feature>
<keyword evidence="2" id="KW-0472">Membrane</keyword>
<dbReference type="InterPro" id="IPR055972">
    <property type="entry name" value="DUF7550"/>
</dbReference>
<dbReference type="RefSeq" id="WP_343774545.1">
    <property type="nucleotide sequence ID" value="NZ_BAAADV010000007.1"/>
</dbReference>
<evidence type="ECO:0000256" key="2">
    <source>
        <dbReference type="SAM" id="Phobius"/>
    </source>
</evidence>
<reference evidence="3 4" key="1">
    <citation type="journal article" date="2019" name="Int. J. Syst. Evol. Microbiol.">
        <title>The Global Catalogue of Microorganisms (GCM) 10K type strain sequencing project: providing services to taxonomists for standard genome sequencing and annotation.</title>
        <authorList>
            <consortium name="The Broad Institute Genomics Platform"/>
            <consortium name="The Broad Institute Genome Sequencing Center for Infectious Disease"/>
            <person name="Wu L."/>
            <person name="Ma J."/>
        </authorList>
    </citation>
    <scope>NUCLEOTIDE SEQUENCE [LARGE SCALE GENOMIC DNA]</scope>
    <source>
        <strain evidence="3 4">JCM 16328</strain>
    </source>
</reference>
<protein>
    <submittedName>
        <fullName evidence="3">Uncharacterized protein</fullName>
    </submittedName>
</protein>
<dbReference type="EMBL" id="BAAADV010000007">
    <property type="protein sequence ID" value="GAA0677394.1"/>
    <property type="molecule type" value="Genomic_DNA"/>
</dbReference>
<organism evidence="3 4">
    <name type="scientific">Natronoarchaeum mannanilyticum</name>
    <dbReference type="NCBI Taxonomy" id="926360"/>
    <lineage>
        <taxon>Archaea</taxon>
        <taxon>Methanobacteriati</taxon>
        <taxon>Methanobacteriota</taxon>
        <taxon>Stenosarchaea group</taxon>
        <taxon>Halobacteria</taxon>
        <taxon>Halobacteriales</taxon>
        <taxon>Natronoarchaeaceae</taxon>
    </lineage>
</organism>
<feature type="region of interest" description="Disordered" evidence="1">
    <location>
        <begin position="1"/>
        <end position="52"/>
    </location>
</feature>
<sequence length="78" mass="8292">MTDQDVPDHETEDVHSSDEPHGETVEAPDSEFAEGEKVPTEARTTAPQSPYGMREVGIGAVVTAVGLLVAFVIPFLLA</sequence>
<dbReference type="Pfam" id="PF24418">
    <property type="entry name" value="DUF7550"/>
    <property type="match status" value="1"/>
</dbReference>
<keyword evidence="2" id="KW-0812">Transmembrane</keyword>
<accession>A0AAV3TC48</accession>
<evidence type="ECO:0000313" key="3">
    <source>
        <dbReference type="EMBL" id="GAA0677394.1"/>
    </source>
</evidence>
<keyword evidence="2" id="KW-1133">Transmembrane helix</keyword>
<dbReference type="AlphaFoldDB" id="A0AAV3TC48"/>
<evidence type="ECO:0000256" key="1">
    <source>
        <dbReference type="SAM" id="MobiDB-lite"/>
    </source>
</evidence>
<name>A0AAV3TC48_9EURY</name>